<dbReference type="PANTHER" id="PTHR43540">
    <property type="entry name" value="PEROXYUREIDOACRYLATE/UREIDOACRYLATE AMIDOHYDROLASE-RELATED"/>
    <property type="match status" value="1"/>
</dbReference>
<dbReference type="Gene3D" id="3.40.50.850">
    <property type="entry name" value="Isochorismatase-like"/>
    <property type="match status" value="1"/>
</dbReference>
<evidence type="ECO:0000256" key="1">
    <source>
        <dbReference type="ARBA" id="ARBA00022801"/>
    </source>
</evidence>
<comment type="caution">
    <text evidence="4">The sequence shown here is derived from an EMBL/GenBank/DDBJ whole genome shotgun (WGS) entry which is preliminary data.</text>
</comment>
<dbReference type="Proteomes" id="UP001344658">
    <property type="component" value="Unassembled WGS sequence"/>
</dbReference>
<dbReference type="RefSeq" id="WP_330797404.1">
    <property type="nucleotide sequence ID" value="NZ_JAZEWV010000017.1"/>
</dbReference>
<proteinExistence type="predicted"/>
<dbReference type="EMBL" id="JAZEWV010000017">
    <property type="protein sequence ID" value="MEE4544407.1"/>
    <property type="molecule type" value="Genomic_DNA"/>
</dbReference>
<sequence length="226" mass="23980">MTSHTEQSGSAAQSDDAPQSDNAPQSGSTAQDAATALIVIDVQESFRQRESWQAASDPEVAVKVARLVEHARSRGHLVVWVLHAEPGSGTVFDPALGHVRYMDGLAPADGEPQLTKTSHNAFTTTNLQQILTERGIRALITCGVRTEQCVETTTRLASDLGYQVTLVTDATATEPIAHPDAPAGRPLAEVLADPGTLMPAEIIARTRYALAGRFATVTTLKELTGS</sequence>
<dbReference type="InterPro" id="IPR050272">
    <property type="entry name" value="Isochorismatase-like_hydrls"/>
</dbReference>
<dbReference type="InterPro" id="IPR000868">
    <property type="entry name" value="Isochorismatase-like_dom"/>
</dbReference>
<dbReference type="InterPro" id="IPR036380">
    <property type="entry name" value="Isochorismatase-like_sf"/>
</dbReference>
<evidence type="ECO:0000256" key="2">
    <source>
        <dbReference type="SAM" id="MobiDB-lite"/>
    </source>
</evidence>
<dbReference type="Pfam" id="PF00857">
    <property type="entry name" value="Isochorismatase"/>
    <property type="match status" value="1"/>
</dbReference>
<gene>
    <name evidence="4" type="ORF">V2S66_20800</name>
</gene>
<keyword evidence="1" id="KW-0378">Hydrolase</keyword>
<accession>A0ABU7PGM3</accession>
<keyword evidence="5" id="KW-1185">Reference proteome</keyword>
<reference evidence="4 5" key="1">
    <citation type="submission" date="2023-12" db="EMBL/GenBank/DDBJ databases">
        <title>Streptomyces sp. V4-01.</title>
        <authorList>
            <person name="Somphong A."/>
            <person name="Phongsopitanun W."/>
        </authorList>
    </citation>
    <scope>NUCLEOTIDE SEQUENCE [LARGE SCALE GENOMIC DNA]</scope>
    <source>
        <strain evidence="4 5">V4-01</strain>
    </source>
</reference>
<name>A0ABU7PGM3_9ACTN</name>
<evidence type="ECO:0000259" key="3">
    <source>
        <dbReference type="Pfam" id="PF00857"/>
    </source>
</evidence>
<protein>
    <submittedName>
        <fullName evidence="4">Isochorismatase family protein</fullName>
    </submittedName>
</protein>
<organism evidence="4 5">
    <name type="scientific">Actinacidiphila polyblastidii</name>
    <dbReference type="NCBI Taxonomy" id="3110430"/>
    <lineage>
        <taxon>Bacteria</taxon>
        <taxon>Bacillati</taxon>
        <taxon>Actinomycetota</taxon>
        <taxon>Actinomycetes</taxon>
        <taxon>Kitasatosporales</taxon>
        <taxon>Streptomycetaceae</taxon>
        <taxon>Actinacidiphila</taxon>
    </lineage>
</organism>
<feature type="domain" description="Isochorismatase-like" evidence="3">
    <location>
        <begin position="35"/>
        <end position="173"/>
    </location>
</feature>
<evidence type="ECO:0000313" key="5">
    <source>
        <dbReference type="Proteomes" id="UP001344658"/>
    </source>
</evidence>
<evidence type="ECO:0000313" key="4">
    <source>
        <dbReference type="EMBL" id="MEE4544407.1"/>
    </source>
</evidence>
<feature type="region of interest" description="Disordered" evidence="2">
    <location>
        <begin position="1"/>
        <end position="31"/>
    </location>
</feature>
<dbReference type="PANTHER" id="PTHR43540:SF6">
    <property type="entry name" value="ISOCHORISMATASE-LIKE DOMAIN-CONTAINING PROTEIN"/>
    <property type="match status" value="1"/>
</dbReference>
<dbReference type="SUPFAM" id="SSF52499">
    <property type="entry name" value="Isochorismatase-like hydrolases"/>
    <property type="match status" value="1"/>
</dbReference>